<sequence length="157" mass="17805">MFPWKSNSWPFEQGKEQNNKETDQYLKSVLSSAMSQPLPDFIKNNDFFKQALQMSHTKTLEGETALMYDIFQTHDSCIIQVKVPDRATLAHLKVSHSPFSCFIESNGKKKFHQEISLPSSVRKKGAKATYQNGLLEISLPKSSQCSLSEIPIHDLEA</sequence>
<evidence type="ECO:0000313" key="3">
    <source>
        <dbReference type="Proteomes" id="UP000182762"/>
    </source>
</evidence>
<dbReference type="Pfam" id="PF00011">
    <property type="entry name" value="HSP20"/>
    <property type="match status" value="1"/>
</dbReference>
<dbReference type="SUPFAM" id="SSF49764">
    <property type="entry name" value="HSP20-like chaperones"/>
    <property type="match status" value="1"/>
</dbReference>
<evidence type="ECO:0000259" key="1">
    <source>
        <dbReference type="Pfam" id="PF00011"/>
    </source>
</evidence>
<name>A0A1I6C6D4_9BACI</name>
<gene>
    <name evidence="2" type="ORF">SAMN02745910_05110</name>
</gene>
<dbReference type="Gene3D" id="2.60.40.790">
    <property type="match status" value="1"/>
</dbReference>
<keyword evidence="3" id="KW-1185">Reference proteome</keyword>
<protein>
    <submittedName>
        <fullName evidence="2">Hsp20/alpha crystallin family protein</fullName>
    </submittedName>
</protein>
<dbReference type="InterPro" id="IPR008978">
    <property type="entry name" value="HSP20-like_chaperone"/>
</dbReference>
<comment type="caution">
    <text evidence="2">The sequence shown here is derived from an EMBL/GenBank/DDBJ whole genome shotgun (WGS) entry which is preliminary data.</text>
</comment>
<reference evidence="2 3" key="1">
    <citation type="submission" date="2016-10" db="EMBL/GenBank/DDBJ databases">
        <authorList>
            <person name="Varghese N."/>
            <person name="Submissions S."/>
        </authorList>
    </citation>
    <scope>NUCLEOTIDE SEQUENCE [LARGE SCALE GENOMIC DNA]</scope>
    <source>
        <strain evidence="2 3">DSM 13796</strain>
    </source>
</reference>
<accession>A0A1I6C6D4</accession>
<dbReference type="GeneID" id="93713618"/>
<dbReference type="Proteomes" id="UP000182762">
    <property type="component" value="Unassembled WGS sequence"/>
</dbReference>
<evidence type="ECO:0000313" key="2">
    <source>
        <dbReference type="EMBL" id="SFQ88741.1"/>
    </source>
</evidence>
<dbReference type="CDD" id="cd00298">
    <property type="entry name" value="ACD_sHsps_p23-like"/>
    <property type="match status" value="1"/>
</dbReference>
<feature type="domain" description="SHSP" evidence="1">
    <location>
        <begin position="102"/>
        <end position="145"/>
    </location>
</feature>
<dbReference type="RefSeq" id="WP_061804025.1">
    <property type="nucleotide sequence ID" value="NZ_FOXX01000028.1"/>
</dbReference>
<proteinExistence type="predicted"/>
<dbReference type="InterPro" id="IPR002068">
    <property type="entry name" value="A-crystallin/Hsp20_dom"/>
</dbReference>
<organism evidence="2 3">
    <name type="scientific">Priestia endophytica DSM 13796</name>
    <dbReference type="NCBI Taxonomy" id="1121089"/>
    <lineage>
        <taxon>Bacteria</taxon>
        <taxon>Bacillati</taxon>
        <taxon>Bacillota</taxon>
        <taxon>Bacilli</taxon>
        <taxon>Bacillales</taxon>
        <taxon>Bacillaceae</taxon>
        <taxon>Priestia</taxon>
    </lineage>
</organism>
<dbReference type="EMBL" id="FOXX01000028">
    <property type="protein sequence ID" value="SFQ88741.1"/>
    <property type="molecule type" value="Genomic_DNA"/>
</dbReference>